<keyword evidence="2" id="KW-0863">Zinc-finger</keyword>
<dbReference type="Proteomes" id="UP000193560">
    <property type="component" value="Unassembled WGS sequence"/>
</dbReference>
<keyword evidence="1" id="KW-0479">Metal-binding</keyword>
<dbReference type="PANTHER" id="PTHR13363">
    <property type="entry name" value="RING FINGER AND SRY DOMAIN-CONTAINING"/>
    <property type="match status" value="1"/>
</dbReference>
<dbReference type="SUPFAM" id="SSF49899">
    <property type="entry name" value="Concanavalin A-like lectins/glucanases"/>
    <property type="match status" value="1"/>
</dbReference>
<feature type="compositionally biased region" description="Polar residues" evidence="4">
    <location>
        <begin position="83"/>
        <end position="99"/>
    </location>
</feature>
<comment type="caution">
    <text evidence="6">The sequence shown here is derived from an EMBL/GenBank/DDBJ whole genome shotgun (WGS) entry which is preliminary data.</text>
</comment>
<gene>
    <name evidence="6" type="ORF">BCR42DRAFT_401246</name>
</gene>
<dbReference type="GO" id="GO:0008270">
    <property type="term" value="F:zinc ion binding"/>
    <property type="evidence" value="ECO:0007669"/>
    <property type="project" value="UniProtKB-KW"/>
</dbReference>
<dbReference type="Gene3D" id="2.60.120.920">
    <property type="match status" value="2"/>
</dbReference>
<evidence type="ECO:0000313" key="7">
    <source>
        <dbReference type="Proteomes" id="UP000193560"/>
    </source>
</evidence>
<evidence type="ECO:0000256" key="1">
    <source>
        <dbReference type="ARBA" id="ARBA00022723"/>
    </source>
</evidence>
<evidence type="ECO:0000313" key="6">
    <source>
        <dbReference type="EMBL" id="ORZ25937.1"/>
    </source>
</evidence>
<feature type="domain" description="B30.2/SPRY" evidence="5">
    <location>
        <begin position="355"/>
        <end position="548"/>
    </location>
</feature>
<evidence type="ECO:0000256" key="3">
    <source>
        <dbReference type="ARBA" id="ARBA00022833"/>
    </source>
</evidence>
<name>A0A1X2J253_9FUNG</name>
<feature type="region of interest" description="Disordered" evidence="4">
    <location>
        <begin position="80"/>
        <end position="99"/>
    </location>
</feature>
<accession>A0A1X2J253</accession>
<dbReference type="InterPro" id="IPR045129">
    <property type="entry name" value="RNF123/RKP/RSPRY1"/>
</dbReference>
<dbReference type="AlphaFoldDB" id="A0A1X2J253"/>
<dbReference type="InterPro" id="IPR013320">
    <property type="entry name" value="ConA-like_dom_sf"/>
</dbReference>
<keyword evidence="7" id="KW-1185">Reference proteome</keyword>
<dbReference type="OrthoDB" id="2967263at2759"/>
<dbReference type="InterPro" id="IPR043136">
    <property type="entry name" value="B30.2/SPRY_sf"/>
</dbReference>
<proteinExistence type="predicted"/>
<dbReference type="InterPro" id="IPR003877">
    <property type="entry name" value="SPRY_dom"/>
</dbReference>
<protein>
    <submittedName>
        <fullName evidence="6">SPRY domain-domain-containing protein</fullName>
    </submittedName>
</protein>
<feature type="domain" description="B30.2/SPRY" evidence="5">
    <location>
        <begin position="566"/>
        <end position="748"/>
    </location>
</feature>
<dbReference type="GO" id="GO:0005737">
    <property type="term" value="C:cytoplasm"/>
    <property type="evidence" value="ECO:0007669"/>
    <property type="project" value="TreeGrafter"/>
</dbReference>
<dbReference type="EMBL" id="MCGE01000001">
    <property type="protein sequence ID" value="ORZ25937.1"/>
    <property type="molecule type" value="Genomic_DNA"/>
</dbReference>
<sequence length="774" mass="87718">MDPEDLVNNLSLLFQHTYAERMAILTHFELPASIHTTLAGSLCVLRYFLENSPISGTIIDGASSSLLNMEKQERQQLQLQQQPRTMSSSSRQLQQQTKSSIASSYFSPLDEYYNEDEDVIDYTSDQDNFFVVDNDDDDDSHLDTGGDGLHDRPRHLVDGLVYQALFPIIAQWWTHCHSPQETDLMTTDDQLVWNAYKDVLLWVRHQTCLSTQQHDLATSPYAQHLALSTSSAVVDGDSSFDKDDITLDDAVIPSMKLYNSFTSRSLLALRSLVRYESIRCYLIHQLHFIELMIYMFQHQPSLTDHVLTCLGLMVQSGTSIPENTLQRCVVVIWKYLLDPSQPQQNKKTFWFYTRLILTCVSRLKGDKSTTKIGGVELDLLKSTSFCLINQETCLEVRNDSWTFETVTCTHAAMMINDNNKNKVCYQVILKTDGLNQMGWINYQCQLDAEAGSGVGDDEYSYGYDGCRCKKWHGRHRMRKTNYGKTWQVGDVITCALDLDRGEIKYYQNGDDLGVAFTKVDPTQHWYPAVSLSTGQECEFLFGGPMDPLRDGPDGYQSIYEFHFTPETVENAELMEDLAEAMQRMRVSSPPSLTPSPSLGLLAASTSIVTNGIPLAQQQSTSLHSLYVEMTVAYRPINTASVAMNTMMFGWKNAYLSSASTSVYLDYNRITQQGRICCDGQDLLPTSFTMHLLEGDLIGLFFDQQQLHFGFTLNGELLALVRLDGPFLPYVPYTMGSVKTKTNYGQHTFRYGPSSDQQRKSMMMYLDQLMTSNQA</sequence>
<evidence type="ECO:0000256" key="4">
    <source>
        <dbReference type="SAM" id="MobiDB-lite"/>
    </source>
</evidence>
<dbReference type="SMART" id="SM00449">
    <property type="entry name" value="SPRY"/>
    <property type="match status" value="1"/>
</dbReference>
<dbReference type="InterPro" id="IPR001870">
    <property type="entry name" value="B30.2/SPRY"/>
</dbReference>
<keyword evidence="3" id="KW-0862">Zinc</keyword>
<dbReference type="STRING" id="90262.A0A1X2J253"/>
<reference evidence="6 7" key="1">
    <citation type="submission" date="2016-07" db="EMBL/GenBank/DDBJ databases">
        <title>Pervasive Adenine N6-methylation of Active Genes in Fungi.</title>
        <authorList>
            <consortium name="DOE Joint Genome Institute"/>
            <person name="Mondo S.J."/>
            <person name="Dannebaum R.O."/>
            <person name="Kuo R.C."/>
            <person name="Labutti K."/>
            <person name="Haridas S."/>
            <person name="Kuo A."/>
            <person name="Salamov A."/>
            <person name="Ahrendt S.R."/>
            <person name="Lipzen A."/>
            <person name="Sullivan W."/>
            <person name="Andreopoulos W.B."/>
            <person name="Clum A."/>
            <person name="Lindquist E."/>
            <person name="Daum C."/>
            <person name="Ramamoorthy G.K."/>
            <person name="Gryganskyi A."/>
            <person name="Culley D."/>
            <person name="Magnuson J.K."/>
            <person name="James T.Y."/>
            <person name="O'Malley M.A."/>
            <person name="Stajich J.E."/>
            <person name="Spatafora J.W."/>
            <person name="Visel A."/>
            <person name="Grigoriev I.V."/>
        </authorList>
    </citation>
    <scope>NUCLEOTIDE SEQUENCE [LARGE SCALE GENOMIC DNA]</scope>
    <source>
        <strain evidence="6 7">NRRL 1336</strain>
    </source>
</reference>
<organism evidence="6 7">
    <name type="scientific">Absidia repens</name>
    <dbReference type="NCBI Taxonomy" id="90262"/>
    <lineage>
        <taxon>Eukaryota</taxon>
        <taxon>Fungi</taxon>
        <taxon>Fungi incertae sedis</taxon>
        <taxon>Mucoromycota</taxon>
        <taxon>Mucoromycotina</taxon>
        <taxon>Mucoromycetes</taxon>
        <taxon>Mucorales</taxon>
        <taxon>Cunninghamellaceae</taxon>
        <taxon>Absidia</taxon>
    </lineage>
</organism>
<dbReference type="Pfam" id="PF00622">
    <property type="entry name" value="SPRY"/>
    <property type="match status" value="1"/>
</dbReference>
<dbReference type="GO" id="GO:0004842">
    <property type="term" value="F:ubiquitin-protein transferase activity"/>
    <property type="evidence" value="ECO:0007669"/>
    <property type="project" value="InterPro"/>
</dbReference>
<evidence type="ECO:0000256" key="2">
    <source>
        <dbReference type="ARBA" id="ARBA00022771"/>
    </source>
</evidence>
<evidence type="ECO:0000259" key="5">
    <source>
        <dbReference type="PROSITE" id="PS50188"/>
    </source>
</evidence>
<dbReference type="GO" id="GO:0051603">
    <property type="term" value="P:proteolysis involved in protein catabolic process"/>
    <property type="evidence" value="ECO:0007669"/>
    <property type="project" value="TreeGrafter"/>
</dbReference>
<dbReference type="PROSITE" id="PS50188">
    <property type="entry name" value="B302_SPRY"/>
    <property type="match status" value="2"/>
</dbReference>
<dbReference type="PANTHER" id="PTHR13363:SF5">
    <property type="entry name" value="E3 UBIQUITIN-PROTEIN LIGASE RNF123"/>
    <property type="match status" value="1"/>
</dbReference>